<name>A0A7X9WZY1_9SPHN</name>
<dbReference type="PANTHER" id="PTHR10491:SF4">
    <property type="entry name" value="METHIONINE ADENOSYLTRANSFERASE 2 SUBUNIT BETA"/>
    <property type="match status" value="1"/>
</dbReference>
<dbReference type="UniPathway" id="UPA00124"/>
<evidence type="ECO:0000256" key="1">
    <source>
        <dbReference type="ARBA" id="ARBA00004781"/>
    </source>
</evidence>
<feature type="domain" description="RmlD-like substrate binding" evidence="7">
    <location>
        <begin position="1"/>
        <end position="290"/>
    </location>
</feature>
<evidence type="ECO:0000256" key="6">
    <source>
        <dbReference type="RuleBase" id="RU364082"/>
    </source>
</evidence>
<dbReference type="NCBIfam" id="TIGR01214">
    <property type="entry name" value="rmlD"/>
    <property type="match status" value="1"/>
</dbReference>
<organism evidence="8 9">
    <name type="scientific">Sphingobium psychrophilum</name>
    <dbReference type="NCBI Taxonomy" id="2728834"/>
    <lineage>
        <taxon>Bacteria</taxon>
        <taxon>Pseudomonadati</taxon>
        <taxon>Pseudomonadota</taxon>
        <taxon>Alphaproteobacteria</taxon>
        <taxon>Sphingomonadales</taxon>
        <taxon>Sphingomonadaceae</taxon>
        <taxon>Sphingobium</taxon>
    </lineage>
</organism>
<sequence length="295" mass="30523">MKIAVTGTAGQVVTSLIERGTAAWHEVITIGRPDLDLADPASVVRSLEATAPDVIVSAAAYTAVDKAETESDLAFAVNGAGAGAVAQAAKTLGVPLIHISTDYVFDGTLDRPYLESDPTGPTGVYGASKLAGERAVLDIHDNSAVLRVAWVYSPFGGNFVKTMLRLAADRDELGVVGDQVGNPTSALAIADGIIQVATNLVSDSSPTLRGTFHMTVPGDASWADFAEAIFTASAARGGPSASVRAIGTADYPTPATRPANSRLDCALIARVHGVTLPDWPTSLDEVMDRLQPAKT</sequence>
<keyword evidence="6" id="KW-0521">NADP</keyword>
<accession>A0A7X9WZY1</accession>
<dbReference type="SUPFAM" id="SSF51735">
    <property type="entry name" value="NAD(P)-binding Rossmann-fold domains"/>
    <property type="match status" value="1"/>
</dbReference>
<evidence type="ECO:0000256" key="5">
    <source>
        <dbReference type="ARBA" id="ARBA00048200"/>
    </source>
</evidence>
<dbReference type="RefSeq" id="WP_169575326.1">
    <property type="nucleotide sequence ID" value="NZ_JABBFV010000033.1"/>
</dbReference>
<proteinExistence type="inferred from homology"/>
<evidence type="ECO:0000256" key="2">
    <source>
        <dbReference type="ARBA" id="ARBA00010944"/>
    </source>
</evidence>
<dbReference type="Gene3D" id="3.90.25.10">
    <property type="entry name" value="UDP-galactose 4-epimerase, domain 1"/>
    <property type="match status" value="1"/>
</dbReference>
<keyword evidence="6 8" id="KW-0560">Oxidoreductase</keyword>
<evidence type="ECO:0000313" key="9">
    <source>
        <dbReference type="Proteomes" id="UP000519023"/>
    </source>
</evidence>
<dbReference type="PANTHER" id="PTHR10491">
    <property type="entry name" value="DTDP-4-DEHYDRORHAMNOSE REDUCTASE"/>
    <property type="match status" value="1"/>
</dbReference>
<gene>
    <name evidence="8" type="primary">rfbD</name>
    <name evidence="8" type="ORF">HHL08_23310</name>
</gene>
<dbReference type="InterPro" id="IPR036291">
    <property type="entry name" value="NAD(P)-bd_dom_sf"/>
</dbReference>
<comment type="catalytic activity">
    <reaction evidence="5 6">
        <text>dTDP-beta-L-rhamnose + NADP(+) = dTDP-4-dehydro-beta-L-rhamnose + NADPH + H(+)</text>
        <dbReference type="Rhea" id="RHEA:21796"/>
        <dbReference type="ChEBI" id="CHEBI:15378"/>
        <dbReference type="ChEBI" id="CHEBI:57510"/>
        <dbReference type="ChEBI" id="CHEBI:57783"/>
        <dbReference type="ChEBI" id="CHEBI:58349"/>
        <dbReference type="ChEBI" id="CHEBI:62830"/>
        <dbReference type="EC" id="1.1.1.133"/>
    </reaction>
</comment>
<dbReference type="InterPro" id="IPR005913">
    <property type="entry name" value="dTDP_dehydrorham_reduct"/>
</dbReference>
<evidence type="ECO:0000259" key="7">
    <source>
        <dbReference type="Pfam" id="PF04321"/>
    </source>
</evidence>
<dbReference type="GO" id="GO:0019305">
    <property type="term" value="P:dTDP-rhamnose biosynthetic process"/>
    <property type="evidence" value="ECO:0007669"/>
    <property type="project" value="UniProtKB-UniPathway"/>
</dbReference>
<dbReference type="Proteomes" id="UP000519023">
    <property type="component" value="Unassembled WGS sequence"/>
</dbReference>
<comment type="caution">
    <text evidence="8">The sequence shown here is derived from an EMBL/GenBank/DDBJ whole genome shotgun (WGS) entry which is preliminary data.</text>
</comment>
<dbReference type="EC" id="1.1.1.133" evidence="3 6"/>
<dbReference type="CDD" id="cd05254">
    <property type="entry name" value="dTDP_HR_like_SDR_e"/>
    <property type="match status" value="1"/>
</dbReference>
<evidence type="ECO:0000256" key="3">
    <source>
        <dbReference type="ARBA" id="ARBA00012929"/>
    </source>
</evidence>
<dbReference type="GO" id="GO:0008831">
    <property type="term" value="F:dTDP-4-dehydrorhamnose reductase activity"/>
    <property type="evidence" value="ECO:0007669"/>
    <property type="project" value="UniProtKB-EC"/>
</dbReference>
<dbReference type="Gene3D" id="3.40.50.720">
    <property type="entry name" value="NAD(P)-binding Rossmann-like Domain"/>
    <property type="match status" value="1"/>
</dbReference>
<evidence type="ECO:0000256" key="4">
    <source>
        <dbReference type="ARBA" id="ARBA00017099"/>
    </source>
</evidence>
<dbReference type="AlphaFoldDB" id="A0A7X9WZY1"/>
<protein>
    <recommendedName>
        <fullName evidence="4 6">dTDP-4-dehydrorhamnose reductase</fullName>
        <ecNumber evidence="3 6">1.1.1.133</ecNumber>
    </recommendedName>
</protein>
<comment type="function">
    <text evidence="6">Catalyzes the reduction of dTDP-6-deoxy-L-lyxo-4-hexulose to yield dTDP-L-rhamnose.</text>
</comment>
<comment type="similarity">
    <text evidence="2 6">Belongs to the dTDP-4-dehydrorhamnose reductase family.</text>
</comment>
<dbReference type="EMBL" id="JABBFV010000033">
    <property type="protein sequence ID" value="NML13021.1"/>
    <property type="molecule type" value="Genomic_DNA"/>
</dbReference>
<dbReference type="InterPro" id="IPR029903">
    <property type="entry name" value="RmlD-like-bd"/>
</dbReference>
<evidence type="ECO:0000313" key="8">
    <source>
        <dbReference type="EMBL" id="NML13021.1"/>
    </source>
</evidence>
<comment type="pathway">
    <text evidence="1 6">Carbohydrate biosynthesis; dTDP-L-rhamnose biosynthesis.</text>
</comment>
<dbReference type="Pfam" id="PF04321">
    <property type="entry name" value="RmlD_sub_bind"/>
    <property type="match status" value="1"/>
</dbReference>
<keyword evidence="9" id="KW-1185">Reference proteome</keyword>
<comment type="cofactor">
    <cofactor evidence="6">
        <name>Mg(2+)</name>
        <dbReference type="ChEBI" id="CHEBI:18420"/>
    </cofactor>
    <text evidence="6">Binds 1 Mg(2+) ion per monomer.</text>
</comment>
<reference evidence="8 9" key="1">
    <citation type="submission" date="2020-04" db="EMBL/GenBank/DDBJ databases">
        <title>Sphingobium sp. AR-3-1 isolated from Arctic soil.</title>
        <authorList>
            <person name="Dahal R.H."/>
            <person name="Chaudhary D.K."/>
        </authorList>
    </citation>
    <scope>NUCLEOTIDE SEQUENCE [LARGE SCALE GENOMIC DNA]</scope>
    <source>
        <strain evidence="8 9">AR-3-1</strain>
    </source>
</reference>